<dbReference type="OrthoDB" id="3061185at2759"/>
<protein>
    <submittedName>
        <fullName evidence="2">Uncharacterized protein</fullName>
    </submittedName>
</protein>
<dbReference type="AlphaFoldDB" id="A0A067PNN8"/>
<dbReference type="Proteomes" id="UP000027265">
    <property type="component" value="Unassembled WGS sequence"/>
</dbReference>
<gene>
    <name evidence="2" type="ORF">JAAARDRAFT_50546</name>
</gene>
<dbReference type="HOGENOM" id="CLU_506281_0_0_1"/>
<dbReference type="InParanoid" id="A0A067PNN8"/>
<dbReference type="CDD" id="cd00303">
    <property type="entry name" value="retropepsin_like"/>
    <property type="match status" value="1"/>
</dbReference>
<dbReference type="EMBL" id="KL197744">
    <property type="protein sequence ID" value="KDQ51931.1"/>
    <property type="molecule type" value="Genomic_DNA"/>
</dbReference>
<feature type="region of interest" description="Disordered" evidence="1">
    <location>
        <begin position="503"/>
        <end position="524"/>
    </location>
</feature>
<evidence type="ECO:0000256" key="1">
    <source>
        <dbReference type="SAM" id="MobiDB-lite"/>
    </source>
</evidence>
<sequence>MGGSIPEQLPTALRKRLKLGTSVRFWYSSLSPEIHEWASCHYTHYILIVKDLFLGDQWVREQSEYFPKMRFREKGHKYEKPRDFIQRCLLYVCMLALADSESCAEVEMVFRTAPWLDKSIISYSQINNATELQLAVANHKDALIDTVRMRAKNQYIDRQYETLNKKIDLLFRQRSRWPDTGYPSSAHLTSTEGEVFNLEILEETESLKDPIIAEGFALLKQKTCPPLKGGYHFPKADHVKSPTQAPPSLCKCCGSALHWDQECPYHLQFKALRKRSTEEDLMYNTTYLHVVNQAIEVLDEDYVKPPKPPPSGNFILEPMEGSIQDSTVHERESEFHLPLPPDPKEFTRIRKKRRTSPGFSAVEVLVVLVWGWLRHLANREVDLQLDSCADVSLISQEFYDSMRFKLRLKQGLKMKLYQLMEKDTSLSGYILLPVYVVTEAGRTVELEVEAHVVLGMTVPVLLGEDFHLNYELTVSWNVEEDSEKCTLPPILCESQELLTEPGQMTSKEKEVWGGSLPDSGDKGLQARSTHCMEFASQG</sequence>
<accession>A0A067PNN8</accession>
<name>A0A067PNN8_9AGAM</name>
<proteinExistence type="predicted"/>
<evidence type="ECO:0000313" key="2">
    <source>
        <dbReference type="EMBL" id="KDQ51931.1"/>
    </source>
</evidence>
<keyword evidence="3" id="KW-1185">Reference proteome</keyword>
<reference evidence="3" key="1">
    <citation type="journal article" date="2014" name="Proc. Natl. Acad. Sci. U.S.A.">
        <title>Extensive sampling of basidiomycete genomes demonstrates inadequacy of the white-rot/brown-rot paradigm for wood decay fungi.</title>
        <authorList>
            <person name="Riley R."/>
            <person name="Salamov A.A."/>
            <person name="Brown D.W."/>
            <person name="Nagy L.G."/>
            <person name="Floudas D."/>
            <person name="Held B.W."/>
            <person name="Levasseur A."/>
            <person name="Lombard V."/>
            <person name="Morin E."/>
            <person name="Otillar R."/>
            <person name="Lindquist E.A."/>
            <person name="Sun H."/>
            <person name="LaButti K.M."/>
            <person name="Schmutz J."/>
            <person name="Jabbour D."/>
            <person name="Luo H."/>
            <person name="Baker S.E."/>
            <person name="Pisabarro A.G."/>
            <person name="Walton J.D."/>
            <person name="Blanchette R.A."/>
            <person name="Henrissat B."/>
            <person name="Martin F."/>
            <person name="Cullen D."/>
            <person name="Hibbett D.S."/>
            <person name="Grigoriev I.V."/>
        </authorList>
    </citation>
    <scope>NUCLEOTIDE SEQUENCE [LARGE SCALE GENOMIC DNA]</scope>
    <source>
        <strain evidence="3">MUCL 33604</strain>
    </source>
</reference>
<evidence type="ECO:0000313" key="3">
    <source>
        <dbReference type="Proteomes" id="UP000027265"/>
    </source>
</evidence>
<organism evidence="2 3">
    <name type="scientific">Jaapia argillacea MUCL 33604</name>
    <dbReference type="NCBI Taxonomy" id="933084"/>
    <lineage>
        <taxon>Eukaryota</taxon>
        <taxon>Fungi</taxon>
        <taxon>Dikarya</taxon>
        <taxon>Basidiomycota</taxon>
        <taxon>Agaricomycotina</taxon>
        <taxon>Agaricomycetes</taxon>
        <taxon>Agaricomycetidae</taxon>
        <taxon>Jaapiales</taxon>
        <taxon>Jaapiaceae</taxon>
        <taxon>Jaapia</taxon>
    </lineage>
</organism>
<dbReference type="STRING" id="933084.A0A067PNN8"/>